<dbReference type="GO" id="GO:0006450">
    <property type="term" value="P:regulation of translational fidelity"/>
    <property type="evidence" value="ECO:0007669"/>
    <property type="project" value="TreeGrafter"/>
</dbReference>
<dbReference type="GO" id="GO:0061710">
    <property type="term" value="F:L-threonylcarbamoyladenylate synthase"/>
    <property type="evidence" value="ECO:0007669"/>
    <property type="project" value="UniProtKB-EC"/>
</dbReference>
<dbReference type="PANTHER" id="PTHR17490">
    <property type="entry name" value="SUA5"/>
    <property type="match status" value="1"/>
</dbReference>
<reference evidence="13 14" key="1">
    <citation type="submission" date="2019-09" db="EMBL/GenBank/DDBJ databases">
        <title>Phylogeny of genus Pseudoclavibacter and closely related genus.</title>
        <authorList>
            <person name="Li Y."/>
        </authorList>
    </citation>
    <scope>NUCLEOTIDE SEQUENCE [LARGE SCALE GENOMIC DNA]</scope>
    <source>
        <strain evidence="13 14">KCTC 13959</strain>
    </source>
</reference>
<sequence length="225" mass="23188">MADIYQLSAPSELLAGMREAQRALGLGEVIVIPTDTVYGIAADAFKPAAVQALLDAKGRTRQSPPPVLVGSVATIDALASEVPEIVRELLAKYAPGPLTVILPAQPSLSWDLGDTHGTVALRVPDHPLTLELLQSTGPLAVSSANKHGEPAPSNVSDAVAQLGADVNIFLDAGEVGGAPSTILDATGLTIHDSPIPARIVRQGALSREAIAEVLGELLEPEELAS</sequence>
<evidence type="ECO:0000256" key="7">
    <source>
        <dbReference type="ARBA" id="ARBA00022695"/>
    </source>
</evidence>
<evidence type="ECO:0000256" key="1">
    <source>
        <dbReference type="ARBA" id="ARBA00004496"/>
    </source>
</evidence>
<keyword evidence="7" id="KW-0548">Nucleotidyltransferase</keyword>
<evidence type="ECO:0000256" key="6">
    <source>
        <dbReference type="ARBA" id="ARBA00022694"/>
    </source>
</evidence>
<keyword evidence="6" id="KW-0819">tRNA processing</keyword>
<evidence type="ECO:0000256" key="8">
    <source>
        <dbReference type="ARBA" id="ARBA00022741"/>
    </source>
</evidence>
<evidence type="ECO:0000256" key="11">
    <source>
        <dbReference type="ARBA" id="ARBA00048366"/>
    </source>
</evidence>
<evidence type="ECO:0000256" key="9">
    <source>
        <dbReference type="ARBA" id="ARBA00022840"/>
    </source>
</evidence>
<evidence type="ECO:0000256" key="4">
    <source>
        <dbReference type="ARBA" id="ARBA00022490"/>
    </source>
</evidence>
<dbReference type="OrthoDB" id="9814580at2"/>
<keyword evidence="14" id="KW-1185">Reference proteome</keyword>
<keyword evidence="8" id="KW-0547">Nucleotide-binding</keyword>
<comment type="catalytic activity">
    <reaction evidence="11">
        <text>L-threonine + hydrogencarbonate + ATP = L-threonylcarbamoyladenylate + diphosphate + H2O</text>
        <dbReference type="Rhea" id="RHEA:36407"/>
        <dbReference type="ChEBI" id="CHEBI:15377"/>
        <dbReference type="ChEBI" id="CHEBI:17544"/>
        <dbReference type="ChEBI" id="CHEBI:30616"/>
        <dbReference type="ChEBI" id="CHEBI:33019"/>
        <dbReference type="ChEBI" id="CHEBI:57926"/>
        <dbReference type="ChEBI" id="CHEBI:73682"/>
        <dbReference type="EC" id="2.7.7.87"/>
    </reaction>
</comment>
<keyword evidence="9" id="KW-0067">ATP-binding</keyword>
<evidence type="ECO:0000313" key="13">
    <source>
        <dbReference type="EMBL" id="KAB1643578.1"/>
    </source>
</evidence>
<dbReference type="GO" id="GO:0005737">
    <property type="term" value="C:cytoplasm"/>
    <property type="evidence" value="ECO:0007669"/>
    <property type="project" value="UniProtKB-SubCell"/>
</dbReference>
<evidence type="ECO:0000256" key="10">
    <source>
        <dbReference type="ARBA" id="ARBA00029774"/>
    </source>
</evidence>
<evidence type="ECO:0000256" key="2">
    <source>
        <dbReference type="ARBA" id="ARBA00007663"/>
    </source>
</evidence>
<dbReference type="Proteomes" id="UP000433493">
    <property type="component" value="Unassembled WGS sequence"/>
</dbReference>
<protein>
    <recommendedName>
        <fullName evidence="10">L-threonylcarbamoyladenylate synthase</fullName>
        <ecNumber evidence="3">2.7.7.87</ecNumber>
    </recommendedName>
    <alternativeName>
        <fullName evidence="10">L-threonylcarbamoyladenylate synthase</fullName>
    </alternativeName>
</protein>
<dbReference type="GO" id="GO:0000049">
    <property type="term" value="F:tRNA binding"/>
    <property type="evidence" value="ECO:0007669"/>
    <property type="project" value="TreeGrafter"/>
</dbReference>
<dbReference type="EC" id="2.7.7.87" evidence="3"/>
<proteinExistence type="inferred from homology"/>
<dbReference type="PROSITE" id="PS51163">
    <property type="entry name" value="YRDC"/>
    <property type="match status" value="1"/>
</dbReference>
<dbReference type="GO" id="GO:0003725">
    <property type="term" value="F:double-stranded RNA binding"/>
    <property type="evidence" value="ECO:0007669"/>
    <property type="project" value="InterPro"/>
</dbReference>
<dbReference type="SUPFAM" id="SSF55821">
    <property type="entry name" value="YrdC/RibB"/>
    <property type="match status" value="1"/>
</dbReference>
<dbReference type="PANTHER" id="PTHR17490:SF16">
    <property type="entry name" value="THREONYLCARBAMOYL-AMP SYNTHASE"/>
    <property type="match status" value="1"/>
</dbReference>
<dbReference type="InterPro" id="IPR006070">
    <property type="entry name" value="Sua5-like_dom"/>
</dbReference>
<dbReference type="InterPro" id="IPR050156">
    <property type="entry name" value="TC-AMP_synthase_SUA5"/>
</dbReference>
<evidence type="ECO:0000256" key="5">
    <source>
        <dbReference type="ARBA" id="ARBA00022679"/>
    </source>
</evidence>
<keyword evidence="5" id="KW-0808">Transferase</keyword>
<evidence type="ECO:0000256" key="3">
    <source>
        <dbReference type="ARBA" id="ARBA00012584"/>
    </source>
</evidence>
<comment type="caution">
    <text evidence="13">The sequence shown here is derived from an EMBL/GenBank/DDBJ whole genome shotgun (WGS) entry which is preliminary data.</text>
</comment>
<comment type="similarity">
    <text evidence="2">Belongs to the SUA5 family.</text>
</comment>
<comment type="subcellular location">
    <subcellularLocation>
        <location evidence="1">Cytoplasm</location>
    </subcellularLocation>
</comment>
<name>A0A7J5BE69_9MICO</name>
<feature type="domain" description="YrdC-like" evidence="12">
    <location>
        <begin position="14"/>
        <end position="205"/>
    </location>
</feature>
<evidence type="ECO:0000313" key="14">
    <source>
        <dbReference type="Proteomes" id="UP000433493"/>
    </source>
</evidence>
<dbReference type="Pfam" id="PF01300">
    <property type="entry name" value="Sua5_yciO_yrdC"/>
    <property type="match status" value="1"/>
</dbReference>
<dbReference type="Gene3D" id="3.90.870.10">
    <property type="entry name" value="DHBP synthase"/>
    <property type="match status" value="1"/>
</dbReference>
<dbReference type="EMBL" id="WBKB01000003">
    <property type="protein sequence ID" value="KAB1643578.1"/>
    <property type="molecule type" value="Genomic_DNA"/>
</dbReference>
<accession>A0A7J5BE69</accession>
<dbReference type="GO" id="GO:0005524">
    <property type="term" value="F:ATP binding"/>
    <property type="evidence" value="ECO:0007669"/>
    <property type="project" value="UniProtKB-KW"/>
</dbReference>
<dbReference type="AlphaFoldDB" id="A0A7J5BE69"/>
<keyword evidence="4" id="KW-0963">Cytoplasm</keyword>
<evidence type="ECO:0000259" key="12">
    <source>
        <dbReference type="PROSITE" id="PS51163"/>
    </source>
</evidence>
<dbReference type="NCBIfam" id="TIGR00057">
    <property type="entry name" value="L-threonylcarbamoyladenylate synthase"/>
    <property type="match status" value="1"/>
</dbReference>
<dbReference type="RefSeq" id="WP_158051993.1">
    <property type="nucleotide sequence ID" value="NZ_WBKB01000003.1"/>
</dbReference>
<dbReference type="InterPro" id="IPR017945">
    <property type="entry name" value="DHBP_synth_RibB-like_a/b_dom"/>
</dbReference>
<dbReference type="GO" id="GO:0008033">
    <property type="term" value="P:tRNA processing"/>
    <property type="evidence" value="ECO:0007669"/>
    <property type="project" value="UniProtKB-KW"/>
</dbReference>
<gene>
    <name evidence="13" type="ORF">F8O05_06785</name>
</gene>
<organism evidence="13 14">
    <name type="scientific">Gulosibacter chungangensis</name>
    <dbReference type="NCBI Taxonomy" id="979746"/>
    <lineage>
        <taxon>Bacteria</taxon>
        <taxon>Bacillati</taxon>
        <taxon>Actinomycetota</taxon>
        <taxon>Actinomycetes</taxon>
        <taxon>Micrococcales</taxon>
        <taxon>Microbacteriaceae</taxon>
        <taxon>Gulosibacter</taxon>
    </lineage>
</organism>